<dbReference type="Pfam" id="PF08238">
    <property type="entry name" value="Sel1"/>
    <property type="match status" value="5"/>
</dbReference>
<keyword evidence="3" id="KW-1185">Reference proteome</keyword>
<dbReference type="SUPFAM" id="SSF81901">
    <property type="entry name" value="HCP-like"/>
    <property type="match status" value="2"/>
</dbReference>
<feature type="compositionally biased region" description="Basic and acidic residues" evidence="1">
    <location>
        <begin position="137"/>
        <end position="150"/>
    </location>
</feature>
<evidence type="ECO:0000313" key="2">
    <source>
        <dbReference type="EMBL" id="KAG0576431.1"/>
    </source>
</evidence>
<feature type="compositionally biased region" description="Polar residues" evidence="1">
    <location>
        <begin position="103"/>
        <end position="116"/>
    </location>
</feature>
<organism evidence="2 3">
    <name type="scientific">Ceratodon purpureus</name>
    <name type="common">Fire moss</name>
    <name type="synonym">Dicranum purpureum</name>
    <dbReference type="NCBI Taxonomy" id="3225"/>
    <lineage>
        <taxon>Eukaryota</taxon>
        <taxon>Viridiplantae</taxon>
        <taxon>Streptophyta</taxon>
        <taxon>Embryophyta</taxon>
        <taxon>Bryophyta</taxon>
        <taxon>Bryophytina</taxon>
        <taxon>Bryopsida</taxon>
        <taxon>Dicranidae</taxon>
        <taxon>Pseudoditrichales</taxon>
        <taxon>Ditrichaceae</taxon>
        <taxon>Ceratodon</taxon>
    </lineage>
</organism>
<feature type="region of interest" description="Disordered" evidence="1">
    <location>
        <begin position="39"/>
        <end position="154"/>
    </location>
</feature>
<dbReference type="PANTHER" id="PTHR45088">
    <property type="entry name" value="OSJNBA0022H21.17 PROTEIN"/>
    <property type="match status" value="1"/>
</dbReference>
<sequence>MAERNTWPAGSDGLQMHELCIPPSITQRRMRAIHSNVVGVARSHRQRHQQPTRRLETRTGESSTRTPSRSTLWDRDTPSTSRDPDRERHLAHEDVTPYFNIPPSMSSALSRKTPSSGGLRRLVDEQVNDPSGTRRRFWAEKSDNRRRDGHSSASLFSPEATTSFKVSTAATSLPFDVLQRIAGSFSWQDLWSATLTCKTWCKGLEPLREGMLFLQWGKKFKHGHGVAKDLDKALQSFTKGAVRGCAAAMVDAGLLLWEMGRRDEGVKWYKQAAELRHPAGMCNLGLAYLQEFDRPAEKLKWIELEIKTGRTGDAYLKDFSRPVEAVKWLKMAAKAGHARAQHYLASCYQQGRGIEPNLQKSARWYLQSAEGGSSRGMYNTALCLRFGEGVNRNLFEAKRWMRRAAMAGHGKAMFEHGLTLFAEGEGGPALVFLELATRAGETGATHIRDALLVQLSPRLRAHALACADNFQIGYRSQR</sequence>
<dbReference type="AlphaFoldDB" id="A0A8T0I0K4"/>
<reference evidence="2" key="1">
    <citation type="submission" date="2020-06" db="EMBL/GenBank/DDBJ databases">
        <title>WGS assembly of Ceratodon purpureus strain R40.</title>
        <authorList>
            <person name="Carey S.B."/>
            <person name="Jenkins J."/>
            <person name="Shu S."/>
            <person name="Lovell J.T."/>
            <person name="Sreedasyam A."/>
            <person name="Maumus F."/>
            <person name="Tiley G.P."/>
            <person name="Fernandez-Pozo N."/>
            <person name="Barry K."/>
            <person name="Chen C."/>
            <person name="Wang M."/>
            <person name="Lipzen A."/>
            <person name="Daum C."/>
            <person name="Saski C.A."/>
            <person name="Payton A.C."/>
            <person name="Mcbreen J.C."/>
            <person name="Conrad R.E."/>
            <person name="Kollar L.M."/>
            <person name="Olsson S."/>
            <person name="Huttunen S."/>
            <person name="Landis J.B."/>
            <person name="Wickett N.J."/>
            <person name="Johnson M.G."/>
            <person name="Rensing S.A."/>
            <person name="Grimwood J."/>
            <person name="Schmutz J."/>
            <person name="Mcdaniel S.F."/>
        </authorList>
    </citation>
    <scope>NUCLEOTIDE SEQUENCE</scope>
    <source>
        <strain evidence="2">R40</strain>
    </source>
</reference>
<proteinExistence type="predicted"/>
<dbReference type="Gene3D" id="1.25.40.10">
    <property type="entry name" value="Tetratricopeptide repeat domain"/>
    <property type="match status" value="2"/>
</dbReference>
<gene>
    <name evidence="2" type="ORF">KC19_5G079100</name>
</gene>
<dbReference type="PANTHER" id="PTHR45088:SF1">
    <property type="entry name" value="OS04G0476000 PROTEIN"/>
    <property type="match status" value="1"/>
</dbReference>
<evidence type="ECO:0000256" key="1">
    <source>
        <dbReference type="SAM" id="MobiDB-lite"/>
    </source>
</evidence>
<comment type="caution">
    <text evidence="2">The sequence shown here is derived from an EMBL/GenBank/DDBJ whole genome shotgun (WGS) entry which is preliminary data.</text>
</comment>
<feature type="compositionally biased region" description="Basic residues" evidence="1">
    <location>
        <begin position="42"/>
        <end position="51"/>
    </location>
</feature>
<dbReference type="InterPro" id="IPR053301">
    <property type="entry name" value="F-box_motif"/>
</dbReference>
<protein>
    <recommendedName>
        <fullName evidence="4">F-box domain-containing protein</fullName>
    </recommendedName>
</protein>
<dbReference type="SMART" id="SM00671">
    <property type="entry name" value="SEL1"/>
    <property type="match status" value="5"/>
</dbReference>
<feature type="compositionally biased region" description="Basic and acidic residues" evidence="1">
    <location>
        <begin position="72"/>
        <end position="95"/>
    </location>
</feature>
<dbReference type="InterPro" id="IPR011990">
    <property type="entry name" value="TPR-like_helical_dom_sf"/>
</dbReference>
<feature type="compositionally biased region" description="Polar residues" evidence="1">
    <location>
        <begin position="60"/>
        <end position="71"/>
    </location>
</feature>
<dbReference type="Proteomes" id="UP000822688">
    <property type="component" value="Chromosome 5"/>
</dbReference>
<dbReference type="InterPro" id="IPR006597">
    <property type="entry name" value="Sel1-like"/>
</dbReference>
<evidence type="ECO:0008006" key="4">
    <source>
        <dbReference type="Google" id="ProtNLM"/>
    </source>
</evidence>
<name>A0A8T0I0K4_CERPU</name>
<accession>A0A8T0I0K4</accession>
<evidence type="ECO:0000313" key="3">
    <source>
        <dbReference type="Proteomes" id="UP000822688"/>
    </source>
</evidence>
<dbReference type="CDD" id="cd09917">
    <property type="entry name" value="F-box_SF"/>
    <property type="match status" value="1"/>
</dbReference>
<dbReference type="EMBL" id="CM026425">
    <property type="protein sequence ID" value="KAG0576431.1"/>
    <property type="molecule type" value="Genomic_DNA"/>
</dbReference>